<dbReference type="RefSeq" id="WP_090168773.1">
    <property type="nucleotide sequence ID" value="NZ_FOFB01000012.1"/>
</dbReference>
<gene>
    <name evidence="1" type="ORF">SAMN05444359_11255</name>
</gene>
<dbReference type="InParanoid" id="A0A1H9H827"/>
<sequence>MISIINELRVTKPASEAMVLTEHPQKIADYLEEFWRLAKANEEENKTRLPAGFTALPGDKTPTPLEDYCPTYHHLIYAYMLENTRMVQIFYRVLQGFHSGEDLSFPSKDTRKWLRNTEMLFFRHLSGFYSFSTRSEVRPDPEATRRNAYYRMFGMDLGYGTQQDKPYPFRKATQANTGFSKLVERLLAEIHRAIINVANTSGTNSTDPSSIAKLSKELKNMLKDRRNKQNLAQEEFAAVAMMSWFEYTLKKEDFALWNDLNVTASSPEDKLIQLGQKVKLPANPKSGSFFELADLLSKWMLLTEAGYFDSAGQVKAALATREFREMMTEIITDWSLATGADIKGIQTGNKLQAAA</sequence>
<reference evidence="2" key="1">
    <citation type="submission" date="2016-10" db="EMBL/GenBank/DDBJ databases">
        <authorList>
            <person name="Varghese N."/>
            <person name="Submissions S."/>
        </authorList>
    </citation>
    <scope>NUCLEOTIDE SEQUENCE [LARGE SCALE GENOMIC DNA]</scope>
    <source>
        <strain evidence="2">DSM 24740</strain>
    </source>
</reference>
<accession>A0A1H9H827</accession>
<protein>
    <submittedName>
        <fullName evidence="1">Uncharacterized protein</fullName>
    </submittedName>
</protein>
<dbReference type="OrthoDB" id="620680at2"/>
<evidence type="ECO:0000313" key="1">
    <source>
        <dbReference type="EMBL" id="SEQ58519.1"/>
    </source>
</evidence>
<evidence type="ECO:0000313" key="2">
    <source>
        <dbReference type="Proteomes" id="UP000199021"/>
    </source>
</evidence>
<proteinExistence type="predicted"/>
<dbReference type="STRING" id="478744.SAMN05444359_11255"/>
<dbReference type="AlphaFoldDB" id="A0A1H9H827"/>
<name>A0A1H9H827_9BACT</name>
<organism evidence="1 2">
    <name type="scientific">Neolewinella agarilytica</name>
    <dbReference type="NCBI Taxonomy" id="478744"/>
    <lineage>
        <taxon>Bacteria</taxon>
        <taxon>Pseudomonadati</taxon>
        <taxon>Bacteroidota</taxon>
        <taxon>Saprospiria</taxon>
        <taxon>Saprospirales</taxon>
        <taxon>Lewinellaceae</taxon>
        <taxon>Neolewinella</taxon>
    </lineage>
</organism>
<dbReference type="EMBL" id="FOFB01000012">
    <property type="protein sequence ID" value="SEQ58519.1"/>
    <property type="molecule type" value="Genomic_DNA"/>
</dbReference>
<dbReference type="Proteomes" id="UP000199021">
    <property type="component" value="Unassembled WGS sequence"/>
</dbReference>
<keyword evidence="2" id="KW-1185">Reference proteome</keyword>